<dbReference type="PANTHER" id="PTHR48090:SF8">
    <property type="entry name" value="GLYCOSYLTRANSFERASE CSBB-RELATED"/>
    <property type="match status" value="1"/>
</dbReference>
<dbReference type="GO" id="GO:0016757">
    <property type="term" value="F:glycosyltransferase activity"/>
    <property type="evidence" value="ECO:0007669"/>
    <property type="project" value="UniProtKB-KW"/>
</dbReference>
<organism evidence="2">
    <name type="scientific">Acerihabitans sp. KWT182</name>
    <dbReference type="NCBI Taxonomy" id="3157919"/>
    <lineage>
        <taxon>Bacteria</taxon>
        <taxon>Pseudomonadati</taxon>
        <taxon>Pseudomonadota</taxon>
        <taxon>Gammaproteobacteria</taxon>
        <taxon>Enterobacterales</taxon>
        <taxon>Pectobacteriaceae</taxon>
        <taxon>Acerihabitans</taxon>
    </lineage>
</organism>
<dbReference type="SUPFAM" id="SSF53448">
    <property type="entry name" value="Nucleotide-diphospho-sugar transferases"/>
    <property type="match status" value="1"/>
</dbReference>
<reference evidence="2" key="1">
    <citation type="submission" date="2024-06" db="EMBL/GenBank/DDBJ databases">
        <authorList>
            <person name="Coelho C."/>
            <person name="Bento M."/>
            <person name="Garcia E."/>
            <person name="Camelo A."/>
            <person name="Brandao I."/>
            <person name="Espirito Santo C."/>
            <person name="Trovao J."/>
            <person name="Verissimo A."/>
            <person name="Costa J."/>
            <person name="Tiago I."/>
        </authorList>
    </citation>
    <scope>NUCLEOTIDE SEQUENCE</scope>
    <source>
        <strain evidence="2">KWT182</strain>
    </source>
</reference>
<accession>A0AAU7Q889</accession>
<dbReference type="GO" id="GO:0005886">
    <property type="term" value="C:plasma membrane"/>
    <property type="evidence" value="ECO:0007669"/>
    <property type="project" value="TreeGrafter"/>
</dbReference>
<dbReference type="EC" id="2.4.-.-" evidence="2"/>
<sequence>MLTLVIPVYRNEKNLADLLAVIADLNDKLDKDLEVVFVVDGSPDRCYALLHTQLPLQPFRSTLVLLSKNFGSFMAIRTGLQYGKGDRFAVMAADLQEPPELVLVMNQVLLHQNIDVVVGARESRQDPWISRLAAKNILGTLPPLRYPGYSRRRGGCFCLQ</sequence>
<dbReference type="InterPro" id="IPR001173">
    <property type="entry name" value="Glyco_trans_2-like"/>
</dbReference>
<evidence type="ECO:0000259" key="1">
    <source>
        <dbReference type="Pfam" id="PF00535"/>
    </source>
</evidence>
<dbReference type="EMBL" id="CP157947">
    <property type="protein sequence ID" value="XBS69239.1"/>
    <property type="molecule type" value="Genomic_DNA"/>
</dbReference>
<keyword evidence="2" id="KW-0808">Transferase</keyword>
<dbReference type="Pfam" id="PF00535">
    <property type="entry name" value="Glycos_transf_2"/>
    <property type="match status" value="1"/>
</dbReference>
<dbReference type="PANTHER" id="PTHR48090">
    <property type="entry name" value="UNDECAPRENYL-PHOSPHATE 4-DEOXY-4-FORMAMIDO-L-ARABINOSE TRANSFERASE-RELATED"/>
    <property type="match status" value="1"/>
</dbReference>
<dbReference type="InterPro" id="IPR050256">
    <property type="entry name" value="Glycosyltransferase_2"/>
</dbReference>
<name>A0AAU7Q889_9GAMM</name>
<gene>
    <name evidence="2" type="ORF">ABK905_22715</name>
</gene>
<dbReference type="InterPro" id="IPR029044">
    <property type="entry name" value="Nucleotide-diphossugar_trans"/>
</dbReference>
<evidence type="ECO:0000313" key="2">
    <source>
        <dbReference type="EMBL" id="XBS69239.1"/>
    </source>
</evidence>
<dbReference type="AlphaFoldDB" id="A0AAU7Q889"/>
<proteinExistence type="predicted"/>
<protein>
    <submittedName>
        <fullName evidence="2">Glycosyltransferase</fullName>
        <ecNumber evidence="2">2.4.-.-</ecNumber>
    </submittedName>
</protein>
<feature type="domain" description="Glycosyltransferase 2-like" evidence="1">
    <location>
        <begin position="4"/>
        <end position="140"/>
    </location>
</feature>
<dbReference type="Gene3D" id="3.90.550.10">
    <property type="entry name" value="Spore Coat Polysaccharide Biosynthesis Protein SpsA, Chain A"/>
    <property type="match status" value="1"/>
</dbReference>
<keyword evidence="2" id="KW-0328">Glycosyltransferase</keyword>